<proteinExistence type="predicted"/>
<dbReference type="Pfam" id="PF03819">
    <property type="entry name" value="MazG"/>
    <property type="match status" value="1"/>
</dbReference>
<protein>
    <recommendedName>
        <fullName evidence="1">NTP pyrophosphohydrolase MazG-like domain-containing protein</fullName>
    </recommendedName>
</protein>
<evidence type="ECO:0000259" key="1">
    <source>
        <dbReference type="Pfam" id="PF03819"/>
    </source>
</evidence>
<dbReference type="SUPFAM" id="SSF101386">
    <property type="entry name" value="all-alpha NTP pyrophosphatases"/>
    <property type="match status" value="1"/>
</dbReference>
<keyword evidence="3" id="KW-1185">Reference proteome</keyword>
<dbReference type="Proteomes" id="UP000186890">
    <property type="component" value="Unassembled WGS sequence"/>
</dbReference>
<dbReference type="PANTHER" id="PTHR42692:SF2">
    <property type="entry name" value="IG HYPOTHETICAL 16995"/>
    <property type="match status" value="1"/>
</dbReference>
<sequence length="106" mass="12761">MDIREYQDWVSKFYKERNWYAYNPFIRTNFLCEEVGELAQAIRKMEIGRDRPDEPISNQEENLGHIREELGDVLDNLFIIADTYQISLEDIMTSHKEKLEERFKGQ</sequence>
<dbReference type="InterPro" id="IPR047046">
    <property type="entry name" value="YpjD/YvdC"/>
</dbReference>
<dbReference type="AlphaFoldDB" id="A0A1Q8E5S0"/>
<evidence type="ECO:0000313" key="3">
    <source>
        <dbReference type="Proteomes" id="UP000186890"/>
    </source>
</evidence>
<reference evidence="3" key="1">
    <citation type="submission" date="2016-12" db="EMBL/GenBank/DDBJ databases">
        <authorList>
            <person name="Gulvik C.A."/>
        </authorList>
    </citation>
    <scope>NUCLEOTIDE SEQUENCE [LARGE SCALE GENOMIC DNA]</scope>
    <source>
        <strain evidence="3">NED12-00049-6B</strain>
    </source>
</reference>
<dbReference type="Gene3D" id="1.10.287.1080">
    <property type="entry name" value="MazG-like"/>
    <property type="match status" value="1"/>
</dbReference>
<accession>A0A1Q8E5S0</accession>
<gene>
    <name evidence="2" type="ORF">BU202_08695</name>
</gene>
<dbReference type="EMBL" id="MSJM01000008">
    <property type="protein sequence ID" value="OLF47150.1"/>
    <property type="molecule type" value="Genomic_DNA"/>
</dbReference>
<dbReference type="InterPro" id="IPR011411">
    <property type="entry name" value="MazG-related_YvdC"/>
</dbReference>
<comment type="caution">
    <text evidence="2">The sequence shown here is derived from an EMBL/GenBank/DDBJ whole genome shotgun (WGS) entry which is preliminary data.</text>
</comment>
<feature type="domain" description="NTP pyrophosphohydrolase MazG-like" evidence="1">
    <location>
        <begin position="30"/>
        <end position="103"/>
    </location>
</feature>
<dbReference type="RefSeq" id="WP_075105392.1">
    <property type="nucleotide sequence ID" value="NZ_MSJM01000008.1"/>
</dbReference>
<dbReference type="PANTHER" id="PTHR42692">
    <property type="entry name" value="NUCLEOTIDE PYROPHOSPHOHYDROLASE"/>
    <property type="match status" value="1"/>
</dbReference>
<dbReference type="InterPro" id="IPR004518">
    <property type="entry name" value="MazG-like_dom"/>
</dbReference>
<evidence type="ECO:0000313" key="2">
    <source>
        <dbReference type="EMBL" id="OLF47150.1"/>
    </source>
</evidence>
<name>A0A1Q8E5S0_9STRE</name>
<dbReference type="OrthoDB" id="2418132at2"/>
<organism evidence="2 3">
    <name type="scientific">Streptococcus cuniculi</name>
    <dbReference type="NCBI Taxonomy" id="1432788"/>
    <lineage>
        <taxon>Bacteria</taxon>
        <taxon>Bacillati</taxon>
        <taxon>Bacillota</taxon>
        <taxon>Bacilli</taxon>
        <taxon>Lactobacillales</taxon>
        <taxon>Streptococcaceae</taxon>
        <taxon>Streptococcus</taxon>
    </lineage>
</organism>
<dbReference type="PIRSF" id="PIRSF036521">
    <property type="entry name" value="UCP036521_pph"/>
    <property type="match status" value="1"/>
</dbReference>
<dbReference type="CDD" id="cd11523">
    <property type="entry name" value="NTP-PPase"/>
    <property type="match status" value="1"/>
</dbReference>